<name>A0A835RZ57_VANPL</name>
<accession>A0A835RZ57</accession>
<reference evidence="2 3" key="1">
    <citation type="journal article" date="2020" name="Nat. Food">
        <title>A phased Vanilla planifolia genome enables genetic improvement of flavour and production.</title>
        <authorList>
            <person name="Hasing T."/>
            <person name="Tang H."/>
            <person name="Brym M."/>
            <person name="Khazi F."/>
            <person name="Huang T."/>
            <person name="Chambers A.H."/>
        </authorList>
    </citation>
    <scope>NUCLEOTIDE SEQUENCE [LARGE SCALE GENOMIC DNA]</scope>
    <source>
        <tissue evidence="2">Leaf</tissue>
    </source>
</reference>
<protein>
    <submittedName>
        <fullName evidence="2">Uncharacterized protein</fullName>
    </submittedName>
</protein>
<feature type="region of interest" description="Disordered" evidence="1">
    <location>
        <begin position="24"/>
        <end position="57"/>
    </location>
</feature>
<evidence type="ECO:0000313" key="3">
    <source>
        <dbReference type="Proteomes" id="UP000639772"/>
    </source>
</evidence>
<organism evidence="2 3">
    <name type="scientific">Vanilla planifolia</name>
    <name type="common">Vanilla</name>
    <dbReference type="NCBI Taxonomy" id="51239"/>
    <lineage>
        <taxon>Eukaryota</taxon>
        <taxon>Viridiplantae</taxon>
        <taxon>Streptophyta</taxon>
        <taxon>Embryophyta</taxon>
        <taxon>Tracheophyta</taxon>
        <taxon>Spermatophyta</taxon>
        <taxon>Magnoliopsida</taxon>
        <taxon>Liliopsida</taxon>
        <taxon>Asparagales</taxon>
        <taxon>Orchidaceae</taxon>
        <taxon>Vanilloideae</taxon>
        <taxon>Vanilleae</taxon>
        <taxon>Vanilla</taxon>
    </lineage>
</organism>
<comment type="caution">
    <text evidence="2">The sequence shown here is derived from an EMBL/GenBank/DDBJ whole genome shotgun (WGS) entry which is preliminary data.</text>
</comment>
<dbReference type="EMBL" id="JADCNM010000002">
    <property type="protein sequence ID" value="KAG0494628.1"/>
    <property type="molecule type" value="Genomic_DNA"/>
</dbReference>
<sequence length="70" mass="7613">MTDGARICKEIVCEVPSMANFGKPSFKPQANLAESGTRTRRPPWGKGDTDDRLHDRAGSIDQGLVLRISG</sequence>
<gene>
    <name evidence="2" type="ORF">HPP92_005622</name>
</gene>
<feature type="compositionally biased region" description="Basic and acidic residues" evidence="1">
    <location>
        <begin position="47"/>
        <end position="57"/>
    </location>
</feature>
<evidence type="ECO:0000313" key="2">
    <source>
        <dbReference type="EMBL" id="KAG0494628.1"/>
    </source>
</evidence>
<proteinExistence type="predicted"/>
<evidence type="ECO:0000256" key="1">
    <source>
        <dbReference type="SAM" id="MobiDB-lite"/>
    </source>
</evidence>
<dbReference type="AlphaFoldDB" id="A0A835RZ57"/>
<dbReference type="Proteomes" id="UP000639772">
    <property type="component" value="Unassembled WGS sequence"/>
</dbReference>